<dbReference type="OrthoDB" id="422086at2759"/>
<keyword evidence="2 5" id="KW-0812">Transmembrane</keyword>
<feature type="transmembrane region" description="Helical" evidence="5">
    <location>
        <begin position="173"/>
        <end position="191"/>
    </location>
</feature>
<keyword evidence="5" id="KW-0489">Methyltransferase</keyword>
<evidence type="ECO:0000256" key="3">
    <source>
        <dbReference type="ARBA" id="ARBA00022989"/>
    </source>
</evidence>
<feature type="transmembrane region" description="Helical" evidence="5">
    <location>
        <begin position="48"/>
        <end position="72"/>
    </location>
</feature>
<keyword evidence="7" id="KW-1185">Reference proteome</keyword>
<feature type="transmembrane region" description="Helical" evidence="5">
    <location>
        <begin position="6"/>
        <end position="27"/>
    </location>
</feature>
<feature type="transmembrane region" description="Helical" evidence="5">
    <location>
        <begin position="92"/>
        <end position="109"/>
    </location>
</feature>
<sequence>MSSDLLPDAALFLAALFTSYLATSPPHKSTEKARKAAGEKGDWVRRIGLLRATVIFQWALFSWALFQLRIMFDPTQEAKLNDWISRGSRSSFRLGCLAMLAGGSLRLYCYHTLGHFFTFELAVQVDQKVIQTGPYAYVRHPSYTGILLVALGVAIAMGPYAPALSGQYRQPMLYLMCLALVLAISAAVLRINDEERMLKKELKEPYEDYCRKVSCRLIPLLL</sequence>
<name>A0A316YN05_9BASI</name>
<evidence type="ECO:0000256" key="2">
    <source>
        <dbReference type="ARBA" id="ARBA00022692"/>
    </source>
</evidence>
<dbReference type="InterPro" id="IPR007269">
    <property type="entry name" value="ICMT_MeTrfase"/>
</dbReference>
<dbReference type="AlphaFoldDB" id="A0A316YN05"/>
<dbReference type="Proteomes" id="UP000245768">
    <property type="component" value="Unassembled WGS sequence"/>
</dbReference>
<keyword evidence="5" id="KW-0808">Transferase</keyword>
<accession>A0A316YN05</accession>
<dbReference type="InterPro" id="IPR052527">
    <property type="entry name" value="Metal_cation-efflux_comp"/>
</dbReference>
<organism evidence="6 7">
    <name type="scientific">Acaromyces ingoldii</name>
    <dbReference type="NCBI Taxonomy" id="215250"/>
    <lineage>
        <taxon>Eukaryota</taxon>
        <taxon>Fungi</taxon>
        <taxon>Dikarya</taxon>
        <taxon>Basidiomycota</taxon>
        <taxon>Ustilaginomycotina</taxon>
        <taxon>Exobasidiomycetes</taxon>
        <taxon>Exobasidiales</taxon>
        <taxon>Cryptobasidiaceae</taxon>
        <taxon>Acaromyces</taxon>
    </lineage>
</organism>
<dbReference type="GO" id="GO:0005789">
    <property type="term" value="C:endoplasmic reticulum membrane"/>
    <property type="evidence" value="ECO:0007669"/>
    <property type="project" value="UniProtKB-SubCell"/>
</dbReference>
<dbReference type="PANTHER" id="PTHR43847:SF1">
    <property type="entry name" value="BLL3993 PROTEIN"/>
    <property type="match status" value="1"/>
</dbReference>
<dbReference type="STRING" id="215250.A0A316YN05"/>
<dbReference type="GO" id="GO:0004671">
    <property type="term" value="F:protein C-terminal S-isoprenylcysteine carboxyl O-methyltransferase activity"/>
    <property type="evidence" value="ECO:0007669"/>
    <property type="project" value="UniProtKB-EC"/>
</dbReference>
<evidence type="ECO:0000256" key="5">
    <source>
        <dbReference type="RuleBase" id="RU362022"/>
    </source>
</evidence>
<keyword evidence="5" id="KW-0256">Endoplasmic reticulum</keyword>
<evidence type="ECO:0000313" key="6">
    <source>
        <dbReference type="EMBL" id="PWN90591.1"/>
    </source>
</evidence>
<dbReference type="Pfam" id="PF04140">
    <property type="entry name" value="ICMT"/>
    <property type="match status" value="1"/>
</dbReference>
<dbReference type="GeneID" id="37043674"/>
<evidence type="ECO:0000256" key="1">
    <source>
        <dbReference type="ARBA" id="ARBA00004141"/>
    </source>
</evidence>
<reference evidence="6 7" key="1">
    <citation type="journal article" date="2018" name="Mol. Biol. Evol.">
        <title>Broad Genomic Sampling Reveals a Smut Pathogenic Ancestry of the Fungal Clade Ustilaginomycotina.</title>
        <authorList>
            <person name="Kijpornyongpan T."/>
            <person name="Mondo S.J."/>
            <person name="Barry K."/>
            <person name="Sandor L."/>
            <person name="Lee J."/>
            <person name="Lipzen A."/>
            <person name="Pangilinan J."/>
            <person name="LaButti K."/>
            <person name="Hainaut M."/>
            <person name="Henrissat B."/>
            <person name="Grigoriev I.V."/>
            <person name="Spatafora J.W."/>
            <person name="Aime M.C."/>
        </authorList>
    </citation>
    <scope>NUCLEOTIDE SEQUENCE [LARGE SCALE GENOMIC DNA]</scope>
    <source>
        <strain evidence="6 7">MCA 4198</strain>
    </source>
</reference>
<dbReference type="InParanoid" id="A0A316YN05"/>
<feature type="transmembrane region" description="Helical" evidence="5">
    <location>
        <begin position="143"/>
        <end position="161"/>
    </location>
</feature>
<gene>
    <name evidence="6" type="ORF">FA10DRAFT_267041</name>
</gene>
<comment type="subcellular location">
    <subcellularLocation>
        <location evidence="5">Endoplasmic reticulum membrane</location>
        <topology evidence="5">Multi-pass membrane protein</topology>
    </subcellularLocation>
    <subcellularLocation>
        <location evidence="1">Membrane</location>
        <topology evidence="1">Multi-pass membrane protein</topology>
    </subcellularLocation>
</comment>
<evidence type="ECO:0000313" key="7">
    <source>
        <dbReference type="Proteomes" id="UP000245768"/>
    </source>
</evidence>
<evidence type="ECO:0000256" key="4">
    <source>
        <dbReference type="ARBA" id="ARBA00023136"/>
    </source>
</evidence>
<dbReference type="Gene3D" id="1.20.120.1630">
    <property type="match status" value="1"/>
</dbReference>
<keyword evidence="4 5" id="KW-0472">Membrane</keyword>
<dbReference type="EMBL" id="KZ819636">
    <property type="protein sequence ID" value="PWN90591.1"/>
    <property type="molecule type" value="Genomic_DNA"/>
</dbReference>
<dbReference type="GO" id="GO:0032259">
    <property type="term" value="P:methylation"/>
    <property type="evidence" value="ECO:0007669"/>
    <property type="project" value="UniProtKB-KW"/>
</dbReference>
<dbReference type="PANTHER" id="PTHR43847">
    <property type="entry name" value="BLL3993 PROTEIN"/>
    <property type="match status" value="1"/>
</dbReference>
<protein>
    <recommendedName>
        <fullName evidence="5">Protein-S-isoprenylcysteine O-methyltransferase</fullName>
        <ecNumber evidence="5">2.1.1.100</ecNumber>
    </recommendedName>
</protein>
<proteinExistence type="inferred from homology"/>
<dbReference type="RefSeq" id="XP_025377789.1">
    <property type="nucleotide sequence ID" value="XM_025521758.1"/>
</dbReference>
<keyword evidence="5" id="KW-0949">S-adenosyl-L-methionine</keyword>
<dbReference type="EC" id="2.1.1.100" evidence="5"/>
<comment type="catalytic activity">
    <reaction evidence="5">
        <text>[protein]-C-terminal S-[(2E,6E)-farnesyl]-L-cysteine + S-adenosyl-L-methionine = [protein]-C-terminal S-[(2E,6E)-farnesyl]-L-cysteine methyl ester + S-adenosyl-L-homocysteine</text>
        <dbReference type="Rhea" id="RHEA:21672"/>
        <dbReference type="Rhea" id="RHEA-COMP:12125"/>
        <dbReference type="Rhea" id="RHEA-COMP:12126"/>
        <dbReference type="ChEBI" id="CHEBI:57856"/>
        <dbReference type="ChEBI" id="CHEBI:59789"/>
        <dbReference type="ChEBI" id="CHEBI:90510"/>
        <dbReference type="ChEBI" id="CHEBI:90511"/>
        <dbReference type="EC" id="2.1.1.100"/>
    </reaction>
</comment>
<keyword evidence="3 5" id="KW-1133">Transmembrane helix</keyword>
<comment type="similarity">
    <text evidence="5">Belongs to the class VI-like SAM-binding methyltransferase superfamily. Isoprenylcysteine carboxyl methyltransferase family.</text>
</comment>